<dbReference type="Gene3D" id="3.40.50.2300">
    <property type="match status" value="2"/>
</dbReference>
<feature type="domain" description="HTH lacI-type" evidence="4">
    <location>
        <begin position="16"/>
        <end position="70"/>
    </location>
</feature>
<dbReference type="InterPro" id="IPR000843">
    <property type="entry name" value="HTH_LacI"/>
</dbReference>
<dbReference type="GO" id="GO:0000976">
    <property type="term" value="F:transcription cis-regulatory region binding"/>
    <property type="evidence" value="ECO:0007669"/>
    <property type="project" value="TreeGrafter"/>
</dbReference>
<evidence type="ECO:0000256" key="2">
    <source>
        <dbReference type="ARBA" id="ARBA00023125"/>
    </source>
</evidence>
<dbReference type="Pfam" id="PF13377">
    <property type="entry name" value="Peripla_BP_3"/>
    <property type="match status" value="1"/>
</dbReference>
<dbReference type="RefSeq" id="WP_082125696.1">
    <property type="nucleotide sequence ID" value="NZ_JACHEK010000008.1"/>
</dbReference>
<dbReference type="AlphaFoldDB" id="A0A841JYY2"/>
<dbReference type="PROSITE" id="PS50932">
    <property type="entry name" value="HTH_LACI_2"/>
    <property type="match status" value="1"/>
</dbReference>
<evidence type="ECO:0000256" key="1">
    <source>
        <dbReference type="ARBA" id="ARBA00023015"/>
    </source>
</evidence>
<dbReference type="Pfam" id="PF00356">
    <property type="entry name" value="LacI"/>
    <property type="match status" value="1"/>
</dbReference>
<keyword evidence="1" id="KW-0805">Transcription regulation</keyword>
<reference evidence="5 6" key="1">
    <citation type="submission" date="2020-08" db="EMBL/GenBank/DDBJ databases">
        <title>Genomic Encyclopedia of Type Strains, Phase IV (KMG-IV): sequencing the most valuable type-strain genomes for metagenomic binning, comparative biology and taxonomic classification.</title>
        <authorList>
            <person name="Goeker M."/>
        </authorList>
    </citation>
    <scope>NUCLEOTIDE SEQUENCE [LARGE SCALE GENOMIC DNA]</scope>
    <source>
        <strain evidence="5 6">DSM 103733</strain>
    </source>
</reference>
<evidence type="ECO:0000313" key="6">
    <source>
        <dbReference type="Proteomes" id="UP000538666"/>
    </source>
</evidence>
<dbReference type="Gene3D" id="1.10.260.40">
    <property type="entry name" value="lambda repressor-like DNA-binding domains"/>
    <property type="match status" value="1"/>
</dbReference>
<gene>
    <name evidence="5" type="ORF">HNQ77_003815</name>
</gene>
<protein>
    <submittedName>
        <fullName evidence="5">LacI family transcriptional regulator</fullName>
    </submittedName>
</protein>
<accession>A0A841JYY2</accession>
<keyword evidence="2" id="KW-0238">DNA-binding</keyword>
<dbReference type="CDD" id="cd01392">
    <property type="entry name" value="HTH_LacI"/>
    <property type="match status" value="1"/>
</dbReference>
<dbReference type="SUPFAM" id="SSF47413">
    <property type="entry name" value="lambda repressor-like DNA-binding domains"/>
    <property type="match status" value="1"/>
</dbReference>
<sequence>MSEKTAETTAAMTKRATMIEVARLADVGAMTVSRVLNGSARVSPETASRVHAAIERLKYRPNEMARALRGAKSKSIGLIVPSLADAFFATCAHSVNMVAQTHGYSMILTASNDSVAKEFSEAEWMLQKHVEGIILCPTPAKVSHLSDPIFHRIPIVAFDRPLQIPQVASVLVENGGGSKRGTQHLIEHGHKRIHFLGDSPNLFTIQRRFDGYRRALSNVGLKAQGCLECNSEELVFNYAKEVLNGKNAPTAFFCGNNRISRYLYRALFHLGLKIPDDVAIVGFDDFDMADMLSPALTVIRQPVETLGRTAAKVLFARLKTNVDEWPKDSSRTTLNVELILRRSCGCKSI</sequence>
<dbReference type="PANTHER" id="PTHR30146:SF109">
    <property type="entry name" value="HTH-TYPE TRANSCRIPTIONAL REGULATOR GALS"/>
    <property type="match status" value="1"/>
</dbReference>
<dbReference type="PROSITE" id="PS00356">
    <property type="entry name" value="HTH_LACI_1"/>
    <property type="match status" value="1"/>
</dbReference>
<dbReference type="InterPro" id="IPR046335">
    <property type="entry name" value="LacI/GalR-like_sensor"/>
</dbReference>
<organism evidence="5 6">
    <name type="scientific">Silvibacterium bohemicum</name>
    <dbReference type="NCBI Taxonomy" id="1577686"/>
    <lineage>
        <taxon>Bacteria</taxon>
        <taxon>Pseudomonadati</taxon>
        <taxon>Acidobacteriota</taxon>
        <taxon>Terriglobia</taxon>
        <taxon>Terriglobales</taxon>
        <taxon>Acidobacteriaceae</taxon>
        <taxon>Silvibacterium</taxon>
    </lineage>
</organism>
<dbReference type="PANTHER" id="PTHR30146">
    <property type="entry name" value="LACI-RELATED TRANSCRIPTIONAL REPRESSOR"/>
    <property type="match status" value="1"/>
</dbReference>
<dbReference type="GO" id="GO:0003700">
    <property type="term" value="F:DNA-binding transcription factor activity"/>
    <property type="evidence" value="ECO:0007669"/>
    <property type="project" value="TreeGrafter"/>
</dbReference>
<keyword evidence="6" id="KW-1185">Reference proteome</keyword>
<comment type="caution">
    <text evidence="5">The sequence shown here is derived from an EMBL/GenBank/DDBJ whole genome shotgun (WGS) entry which is preliminary data.</text>
</comment>
<dbReference type="EMBL" id="JACHEK010000008">
    <property type="protein sequence ID" value="MBB6145845.1"/>
    <property type="molecule type" value="Genomic_DNA"/>
</dbReference>
<keyword evidence="3" id="KW-0804">Transcription</keyword>
<dbReference type="CDD" id="cd06267">
    <property type="entry name" value="PBP1_LacI_sugar_binding-like"/>
    <property type="match status" value="1"/>
</dbReference>
<evidence type="ECO:0000313" key="5">
    <source>
        <dbReference type="EMBL" id="MBB6145845.1"/>
    </source>
</evidence>
<dbReference type="Proteomes" id="UP000538666">
    <property type="component" value="Unassembled WGS sequence"/>
</dbReference>
<dbReference type="InterPro" id="IPR010982">
    <property type="entry name" value="Lambda_DNA-bd_dom_sf"/>
</dbReference>
<evidence type="ECO:0000256" key="3">
    <source>
        <dbReference type="ARBA" id="ARBA00023163"/>
    </source>
</evidence>
<proteinExistence type="predicted"/>
<evidence type="ECO:0000259" key="4">
    <source>
        <dbReference type="PROSITE" id="PS50932"/>
    </source>
</evidence>
<dbReference type="OrthoDB" id="37081at2"/>
<dbReference type="SUPFAM" id="SSF53822">
    <property type="entry name" value="Periplasmic binding protein-like I"/>
    <property type="match status" value="1"/>
</dbReference>
<dbReference type="InterPro" id="IPR028082">
    <property type="entry name" value="Peripla_BP_I"/>
</dbReference>
<dbReference type="SMART" id="SM00354">
    <property type="entry name" value="HTH_LACI"/>
    <property type="match status" value="1"/>
</dbReference>
<name>A0A841JYY2_9BACT</name>